<reference evidence="3 4" key="1">
    <citation type="submission" date="2023-04" db="EMBL/GenBank/DDBJ databases">
        <title>Genome Encyclopedia of Bacteria and Archaea VI: Functional Genomics of Type Strains.</title>
        <authorList>
            <person name="Whitman W."/>
        </authorList>
    </citation>
    <scope>NUCLEOTIDE SEQUENCE [LARGE SCALE GENOMIC DNA]</scope>
    <source>
        <strain evidence="3 4">SG_E_30_P1</strain>
    </source>
</reference>
<dbReference type="EMBL" id="JARXVQ010000001">
    <property type="protein sequence ID" value="MDH6180653.1"/>
    <property type="molecule type" value="Genomic_DNA"/>
</dbReference>
<dbReference type="InterPro" id="IPR011528">
    <property type="entry name" value="NERD"/>
</dbReference>
<dbReference type="Proteomes" id="UP001160142">
    <property type="component" value="Unassembled WGS sequence"/>
</dbReference>
<keyword evidence="1" id="KW-1133">Transmembrane helix</keyword>
<feature type="domain" description="NERD" evidence="2">
    <location>
        <begin position="37"/>
        <end position="137"/>
    </location>
</feature>
<dbReference type="RefSeq" id="WP_322132995.1">
    <property type="nucleotide sequence ID" value="NZ_CP085036.1"/>
</dbReference>
<evidence type="ECO:0000313" key="4">
    <source>
        <dbReference type="Proteomes" id="UP001160142"/>
    </source>
</evidence>
<accession>A0ABT6KMJ4</accession>
<sequence>MSRVVAAWASAPPRSTLAGLLGASPLSSQCRADYREAVAELVVGDILDNLGPRWDVLHDVPLEGHDLDHLVLGPTGVFAVRSADYGDREALLDGDLFIAGVRTDDVGSVARQADDVARRLTVAGGGHPVAVTPLLVIVAPRRLTTISRHSTVEVVTAERLARHLASRSATLAGPEVALLSDLADRETTWPEPTGETSDRRHLHRAFAQVRAHVRAAARRRTILSLTAGLVLCVGVWAVVAFTVSSAIAP</sequence>
<dbReference type="Pfam" id="PF08378">
    <property type="entry name" value="NERD"/>
    <property type="match status" value="1"/>
</dbReference>
<evidence type="ECO:0000313" key="3">
    <source>
        <dbReference type="EMBL" id="MDH6180653.1"/>
    </source>
</evidence>
<gene>
    <name evidence="3" type="ORF">M2152_000835</name>
</gene>
<keyword evidence="1" id="KW-0812">Transmembrane</keyword>
<protein>
    <recommendedName>
        <fullName evidence="2">NERD domain-containing protein</fullName>
    </recommendedName>
</protein>
<keyword evidence="1" id="KW-0472">Membrane</keyword>
<keyword evidence="4" id="KW-1185">Reference proteome</keyword>
<evidence type="ECO:0000259" key="2">
    <source>
        <dbReference type="Pfam" id="PF08378"/>
    </source>
</evidence>
<feature type="transmembrane region" description="Helical" evidence="1">
    <location>
        <begin position="222"/>
        <end position="248"/>
    </location>
</feature>
<name>A0ABT6KMJ4_9MICO</name>
<proteinExistence type="predicted"/>
<organism evidence="3 4">
    <name type="scientific">Antiquaquibacter oligotrophicus</name>
    <dbReference type="NCBI Taxonomy" id="2880260"/>
    <lineage>
        <taxon>Bacteria</taxon>
        <taxon>Bacillati</taxon>
        <taxon>Actinomycetota</taxon>
        <taxon>Actinomycetes</taxon>
        <taxon>Micrococcales</taxon>
        <taxon>Microbacteriaceae</taxon>
        <taxon>Antiquaquibacter</taxon>
    </lineage>
</organism>
<evidence type="ECO:0000256" key="1">
    <source>
        <dbReference type="SAM" id="Phobius"/>
    </source>
</evidence>
<comment type="caution">
    <text evidence="3">The sequence shown here is derived from an EMBL/GenBank/DDBJ whole genome shotgun (WGS) entry which is preliminary data.</text>
</comment>